<dbReference type="GO" id="GO:0005576">
    <property type="term" value="C:extracellular region"/>
    <property type="evidence" value="ECO:0007669"/>
    <property type="project" value="UniProtKB-SubCell"/>
</dbReference>
<accession>A0A915D2K5</accession>
<keyword evidence="3 4" id="KW-0732">Signal</keyword>
<keyword evidence="2" id="KW-0217">Developmental protein</keyword>
<protein>
    <submittedName>
        <fullName evidence="8">Uncharacterized protein</fullName>
    </submittedName>
</protein>
<feature type="domain" description="Hint" evidence="5">
    <location>
        <begin position="470"/>
        <end position="514"/>
    </location>
</feature>
<dbReference type="WBParaSite" id="jg15250">
    <property type="protein sequence ID" value="jg15250"/>
    <property type="gene ID" value="jg15250"/>
</dbReference>
<dbReference type="PRINTS" id="PR00632">
    <property type="entry name" value="SONICHHOG"/>
</dbReference>
<dbReference type="Gene3D" id="2.170.16.10">
    <property type="entry name" value="Hedgehog/Intein (Hint) domain"/>
    <property type="match status" value="1"/>
</dbReference>
<dbReference type="InterPro" id="IPR003586">
    <property type="entry name" value="Hint_dom_C"/>
</dbReference>
<evidence type="ECO:0000259" key="6">
    <source>
        <dbReference type="SMART" id="SM00306"/>
    </source>
</evidence>
<dbReference type="InterPro" id="IPR006141">
    <property type="entry name" value="Intein_N"/>
</dbReference>
<organism evidence="7 8">
    <name type="scientific">Ditylenchus dipsaci</name>
    <dbReference type="NCBI Taxonomy" id="166011"/>
    <lineage>
        <taxon>Eukaryota</taxon>
        <taxon>Metazoa</taxon>
        <taxon>Ecdysozoa</taxon>
        <taxon>Nematoda</taxon>
        <taxon>Chromadorea</taxon>
        <taxon>Rhabditida</taxon>
        <taxon>Tylenchina</taxon>
        <taxon>Tylenchomorpha</taxon>
        <taxon>Sphaerularioidea</taxon>
        <taxon>Anguinidae</taxon>
        <taxon>Anguininae</taxon>
        <taxon>Ditylenchus</taxon>
    </lineage>
</organism>
<dbReference type="GO" id="GO:0016540">
    <property type="term" value="P:protein autoprocessing"/>
    <property type="evidence" value="ECO:0007669"/>
    <property type="project" value="InterPro"/>
</dbReference>
<evidence type="ECO:0000256" key="3">
    <source>
        <dbReference type="ARBA" id="ARBA00022729"/>
    </source>
</evidence>
<reference evidence="8" key="1">
    <citation type="submission" date="2022-11" db="UniProtKB">
        <authorList>
            <consortium name="WormBaseParasite"/>
        </authorList>
    </citation>
    <scope>IDENTIFICATION</scope>
</reference>
<dbReference type="InterPro" id="IPR001657">
    <property type="entry name" value="Hedgehog"/>
</dbReference>
<dbReference type="InterPro" id="IPR001767">
    <property type="entry name" value="Hedgehog_Hint"/>
</dbReference>
<dbReference type="SMART" id="SM00305">
    <property type="entry name" value="HintC"/>
    <property type="match status" value="1"/>
</dbReference>
<dbReference type="GO" id="GO:0048731">
    <property type="term" value="P:system development"/>
    <property type="evidence" value="ECO:0007669"/>
    <property type="project" value="UniProtKB-ARBA"/>
</dbReference>
<feature type="domain" description="Hint" evidence="6">
    <location>
        <begin position="358"/>
        <end position="469"/>
    </location>
</feature>
<dbReference type="GO" id="GO:0007267">
    <property type="term" value="P:cell-cell signaling"/>
    <property type="evidence" value="ECO:0007669"/>
    <property type="project" value="InterPro"/>
</dbReference>
<dbReference type="PANTHER" id="PTHR46706:SF12">
    <property type="entry name" value="PROTEIN QUA-1-RELATED"/>
    <property type="match status" value="1"/>
</dbReference>
<dbReference type="PANTHER" id="PTHR46706">
    <property type="entry name" value="PROTEIN QUA-1-RELATED"/>
    <property type="match status" value="1"/>
</dbReference>
<evidence type="ECO:0000256" key="1">
    <source>
        <dbReference type="ARBA" id="ARBA00004239"/>
    </source>
</evidence>
<dbReference type="AlphaFoldDB" id="A0A915D2K5"/>
<dbReference type="Proteomes" id="UP000887574">
    <property type="component" value="Unplaced"/>
</dbReference>
<dbReference type="SUPFAM" id="SSF51294">
    <property type="entry name" value="Hedgehog/intein (Hint) domain"/>
    <property type="match status" value="1"/>
</dbReference>
<dbReference type="PROSITE" id="PS50817">
    <property type="entry name" value="INTEIN_N_TER"/>
    <property type="match status" value="1"/>
</dbReference>
<evidence type="ECO:0000313" key="8">
    <source>
        <dbReference type="WBParaSite" id="jg15250"/>
    </source>
</evidence>
<dbReference type="Pfam" id="PF01079">
    <property type="entry name" value="Hint"/>
    <property type="match status" value="1"/>
</dbReference>
<dbReference type="InterPro" id="IPR036844">
    <property type="entry name" value="Hint_dom_sf"/>
</dbReference>
<keyword evidence="7" id="KW-1185">Reference proteome</keyword>
<feature type="chain" id="PRO_5037678659" evidence="4">
    <location>
        <begin position="22"/>
        <end position="565"/>
    </location>
</feature>
<sequence>MDTPGYHHLLLVLCLVHSSLASFCGPAAIPFSFEALPSGQPVLGCARPTCFGWTAEGKPAASPATFYRVNKKPDGYFRKAAADARPSAVNSSDADSFRPQTAQCAATFEGEQCPSEYSWVGGIGPMVNVSALPLALQCCKYEPLKLSSDRGVAVVNPGQIVFGGEVLSGKRQYAFDYVSDVVKHNKADGSVSYDVSIRRLACLPYPSEMSIGVEEVVNEEIIRRFAKANKSDKSKAFQAPTQLASNAIVDNNIGVGGPDVAPQVGGTADRVVLQQVGESVQTVEGPFVAESNAEVPQGLLQPAAPPAQAAVPASDFGSGGYGSGGYGSGGYGSGGSGGYGSGGYGGGGSGGGGGGSGFLCFTADTLVRTANGANKRMDELKIGEWVLSANRTQLVYTVVESWIHRVPQQLAEFQKIEMDDGKVVKLTAKHFIYKTKCSGNSNIVPFSQVSLQPVYAEKVEVGDCLYVLQGSNFVERRVKGVSTVQEQGIYAPMTGNGDIVVDDVFASCYTILNSKVMQQTYFSSMQNLMSALWSGQQEKMDLPFGTSILASLMEHVLPKHIYSIL</sequence>
<name>A0A915D2K5_9BILA</name>
<comment type="subcellular location">
    <subcellularLocation>
        <location evidence="1">Secreted</location>
        <location evidence="1">Extracellular space</location>
    </subcellularLocation>
</comment>
<dbReference type="InterPro" id="IPR003587">
    <property type="entry name" value="Hint_dom_N"/>
</dbReference>
<feature type="signal peptide" evidence="4">
    <location>
        <begin position="1"/>
        <end position="21"/>
    </location>
</feature>
<proteinExistence type="predicted"/>
<evidence type="ECO:0000313" key="7">
    <source>
        <dbReference type="Proteomes" id="UP000887574"/>
    </source>
</evidence>
<dbReference type="CDD" id="cd00081">
    <property type="entry name" value="Hint"/>
    <property type="match status" value="1"/>
</dbReference>
<dbReference type="GO" id="GO:0016539">
    <property type="term" value="P:intein-mediated protein splicing"/>
    <property type="evidence" value="ECO:0007669"/>
    <property type="project" value="InterPro"/>
</dbReference>
<dbReference type="InterPro" id="IPR052140">
    <property type="entry name" value="Dev_Signal_Hedgehog-like"/>
</dbReference>
<evidence type="ECO:0000256" key="2">
    <source>
        <dbReference type="ARBA" id="ARBA00022473"/>
    </source>
</evidence>
<dbReference type="SMART" id="SM00306">
    <property type="entry name" value="HintN"/>
    <property type="match status" value="1"/>
</dbReference>
<evidence type="ECO:0000256" key="4">
    <source>
        <dbReference type="SAM" id="SignalP"/>
    </source>
</evidence>
<evidence type="ECO:0000259" key="5">
    <source>
        <dbReference type="SMART" id="SM00305"/>
    </source>
</evidence>